<dbReference type="Pfam" id="PF18592">
    <property type="entry name" value="Tho1_MOS11_C"/>
    <property type="match status" value="1"/>
</dbReference>
<keyword evidence="4" id="KW-1185">Reference proteome</keyword>
<dbReference type="InterPro" id="IPR040746">
    <property type="entry name" value="THO1_MOS11_C"/>
</dbReference>
<dbReference type="OrthoDB" id="445357at2759"/>
<feature type="domain" description="THO1-MOS11 C-terminal" evidence="2">
    <location>
        <begin position="9"/>
        <end position="43"/>
    </location>
</feature>
<gene>
    <name evidence="3" type="ORF">Pmar_PMAR026223</name>
</gene>
<dbReference type="RefSeq" id="XP_002780820.1">
    <property type="nucleotide sequence ID" value="XM_002780774.1"/>
</dbReference>
<feature type="compositionally biased region" description="Basic and acidic residues" evidence="1">
    <location>
        <begin position="7"/>
        <end position="32"/>
    </location>
</feature>
<dbReference type="InParanoid" id="C5KSC5"/>
<dbReference type="AlphaFoldDB" id="C5KSC5"/>
<evidence type="ECO:0000313" key="3">
    <source>
        <dbReference type="EMBL" id="EER12615.1"/>
    </source>
</evidence>
<evidence type="ECO:0000259" key="2">
    <source>
        <dbReference type="Pfam" id="PF18592"/>
    </source>
</evidence>
<protein>
    <recommendedName>
        <fullName evidence="2">THO1-MOS11 C-terminal domain-containing protein</fullName>
    </recommendedName>
</protein>
<organism evidence="4">
    <name type="scientific">Perkinsus marinus (strain ATCC 50983 / TXsc)</name>
    <dbReference type="NCBI Taxonomy" id="423536"/>
    <lineage>
        <taxon>Eukaryota</taxon>
        <taxon>Sar</taxon>
        <taxon>Alveolata</taxon>
        <taxon>Perkinsozoa</taxon>
        <taxon>Perkinsea</taxon>
        <taxon>Perkinsida</taxon>
        <taxon>Perkinsidae</taxon>
        <taxon>Perkinsus</taxon>
    </lineage>
</organism>
<sequence length="63" mass="7260">MVNEESEQAKRKARSERFGKDAKGTEDLDEETARKLERAQRFGLVTADTEAEKKRTRSLRFGT</sequence>
<reference evidence="3 4" key="1">
    <citation type="submission" date="2008-07" db="EMBL/GenBank/DDBJ databases">
        <authorList>
            <person name="El-Sayed N."/>
            <person name="Caler E."/>
            <person name="Inman J."/>
            <person name="Amedeo P."/>
            <person name="Hass B."/>
            <person name="Wortman J."/>
        </authorList>
    </citation>
    <scope>NUCLEOTIDE SEQUENCE [LARGE SCALE GENOMIC DNA]</scope>
    <source>
        <strain evidence="4">ATCC 50983 / TXsc</strain>
    </source>
</reference>
<evidence type="ECO:0000256" key="1">
    <source>
        <dbReference type="SAM" id="MobiDB-lite"/>
    </source>
</evidence>
<dbReference type="GeneID" id="9058482"/>
<proteinExistence type="predicted"/>
<evidence type="ECO:0000313" key="4">
    <source>
        <dbReference type="Proteomes" id="UP000007800"/>
    </source>
</evidence>
<accession>C5KSC5</accession>
<dbReference type="EMBL" id="GG676022">
    <property type="protein sequence ID" value="EER12615.1"/>
    <property type="molecule type" value="Genomic_DNA"/>
</dbReference>
<dbReference type="Proteomes" id="UP000007800">
    <property type="component" value="Unassembled WGS sequence"/>
</dbReference>
<feature type="region of interest" description="Disordered" evidence="1">
    <location>
        <begin position="1"/>
        <end position="32"/>
    </location>
</feature>
<name>C5KSC5_PERM5</name>